<evidence type="ECO:0000313" key="1">
    <source>
        <dbReference type="EMBL" id="KHS56302.1"/>
    </source>
</evidence>
<dbReference type="OrthoDB" id="1751721at2"/>
<organism evidence="1 2">
    <name type="scientific">Terrisporobacter othiniensis</name>
    <dbReference type="NCBI Taxonomy" id="1577792"/>
    <lineage>
        <taxon>Bacteria</taxon>
        <taxon>Bacillati</taxon>
        <taxon>Bacillota</taxon>
        <taxon>Clostridia</taxon>
        <taxon>Peptostreptococcales</taxon>
        <taxon>Peptostreptococcaceae</taxon>
        <taxon>Terrisporobacter</taxon>
    </lineage>
</organism>
<keyword evidence="2" id="KW-1185">Reference proteome</keyword>
<sequence length="114" mass="13337">MINMNINEDEKRVYIDVSGFISKKEASNFLNTYKQTMKNKKISLYKLVVSPSFFECEDEEDIRTVCMSFLKTGYKKIYLVDEENYIMNNLSLKPIEKKLFLKSVKVVNTKGAIK</sequence>
<evidence type="ECO:0008006" key="3">
    <source>
        <dbReference type="Google" id="ProtNLM"/>
    </source>
</evidence>
<comment type="caution">
    <text evidence="1">The sequence shown here is derived from an EMBL/GenBank/DDBJ whole genome shotgun (WGS) entry which is preliminary data.</text>
</comment>
<protein>
    <recommendedName>
        <fullName evidence="3">STAS domain-containing protein</fullName>
    </recommendedName>
</protein>
<evidence type="ECO:0000313" key="2">
    <source>
        <dbReference type="Proteomes" id="UP000031189"/>
    </source>
</evidence>
<dbReference type="STRING" id="1577792.QX51_14580"/>
<reference evidence="1 2" key="1">
    <citation type="submission" date="2014-12" db="EMBL/GenBank/DDBJ databases">
        <title>Draft genome sequence of Terrisporobacter sp. 08-306576, isolated from the blood culture of a bacteremia patient.</title>
        <authorList>
            <person name="Lund L.C."/>
            <person name="Sydenham T.V."/>
            <person name="Hogh S.V."/>
            <person name="Skov M.N."/>
            <person name="Kemp M."/>
            <person name="Justesen U.S."/>
        </authorList>
    </citation>
    <scope>NUCLEOTIDE SEQUENCE [LARGE SCALE GENOMIC DNA]</scope>
    <source>
        <strain evidence="1 2">08-306576</strain>
    </source>
</reference>
<name>A0A0B3W201_9FIRM</name>
<dbReference type="RefSeq" id="WP_039680625.1">
    <property type="nucleotide sequence ID" value="NZ_JAWGXO010000011.1"/>
</dbReference>
<proteinExistence type="predicted"/>
<dbReference type="EMBL" id="JWHR01000115">
    <property type="protein sequence ID" value="KHS56302.1"/>
    <property type="molecule type" value="Genomic_DNA"/>
</dbReference>
<gene>
    <name evidence="1" type="ORF">QX51_14580</name>
</gene>
<dbReference type="Proteomes" id="UP000031189">
    <property type="component" value="Unassembled WGS sequence"/>
</dbReference>
<dbReference type="AlphaFoldDB" id="A0A0B3W201"/>
<accession>A0A0B3W201</accession>